<proteinExistence type="predicted"/>
<evidence type="ECO:0000313" key="1">
    <source>
        <dbReference type="EMBL" id="TQS12926.1"/>
    </source>
</evidence>
<dbReference type="AlphaFoldDB" id="A0A544Y841"/>
<accession>A0A544Y841</accession>
<gene>
    <name evidence="1" type="ORF">FLX08_35610</name>
</gene>
<name>A0A544Y841_9ACTN</name>
<reference evidence="1 2" key="1">
    <citation type="submission" date="2019-07" db="EMBL/GenBank/DDBJ databases">
        <title>Microbispora hainanensis DSM 45428.</title>
        <authorList>
            <person name="Thawai C."/>
        </authorList>
    </citation>
    <scope>NUCLEOTIDE SEQUENCE [LARGE SCALE GENOMIC DNA]</scope>
    <source>
        <strain evidence="1 2">DSM 45428</strain>
    </source>
</reference>
<protein>
    <submittedName>
        <fullName evidence="1">Uncharacterized protein</fullName>
    </submittedName>
</protein>
<sequence>MVRAVSRWSVWRSDAGRFWATRERPFSVVAEAAGAHRTVDGDDLGELCRVIAEQESLADMAALP</sequence>
<organism evidence="1 2">
    <name type="scientific">Microbispora hainanensis</name>
    <dbReference type="NCBI Taxonomy" id="568844"/>
    <lineage>
        <taxon>Bacteria</taxon>
        <taxon>Bacillati</taxon>
        <taxon>Actinomycetota</taxon>
        <taxon>Actinomycetes</taxon>
        <taxon>Streptosporangiales</taxon>
        <taxon>Streptosporangiaceae</taxon>
        <taxon>Microbispora</taxon>
    </lineage>
</organism>
<dbReference type="Proteomes" id="UP000316541">
    <property type="component" value="Unassembled WGS sequence"/>
</dbReference>
<evidence type="ECO:0000313" key="2">
    <source>
        <dbReference type="Proteomes" id="UP000316541"/>
    </source>
</evidence>
<dbReference type="EMBL" id="VIRM01000067">
    <property type="protein sequence ID" value="TQS12926.1"/>
    <property type="molecule type" value="Genomic_DNA"/>
</dbReference>
<comment type="caution">
    <text evidence="1">The sequence shown here is derived from an EMBL/GenBank/DDBJ whole genome shotgun (WGS) entry which is preliminary data.</text>
</comment>